<dbReference type="InterPro" id="IPR038538">
    <property type="entry name" value="MTERF_sf"/>
</dbReference>
<protein>
    <submittedName>
        <fullName evidence="5">Mitochodrial transcription termination factor-related</fullName>
    </submittedName>
</protein>
<dbReference type="InterPro" id="IPR003690">
    <property type="entry name" value="MTERF"/>
</dbReference>
<evidence type="ECO:0000256" key="4">
    <source>
        <dbReference type="SAM" id="SignalP"/>
    </source>
</evidence>
<dbReference type="PANTHER" id="PTHR13068:SF223">
    <property type="entry name" value="MITOCHONDRIAL TRANSCRIPTION TERMINATION FACTOR FAMILY PROTEIN"/>
    <property type="match status" value="1"/>
</dbReference>
<keyword evidence="2" id="KW-0806">Transcription termination</keyword>
<sequence length="365" mass="41486">MALSGIHAFRFLLSSLPQTLTLTLTLTRSFSSTNTNPLIQTPLPKDAAQLFRFYGCDDADVSKILLRQPSLSRANLNLLQHKLDVLQRLGIAGTDLVKIVTCRPRFLSGRLGDGLHDRLLFLESLFGTREMLLKAIVRNPSLLNYDLDERIKPCLDLYEGMGISRETLARMLLSRPMIMPRSSLNDEKLDYINRTGISKESKMYKYVVSVIAISRLDTIRKKVANIEKFGFTVDEVMGLFSRTPHVLTLSVDKVQRNMTYIIGIMKLPAHIVVDYPFLLYSNLEAVLRPRFMLGRKIQEMGLEPQMNGPSLLRALRMNEPRFLRAFVTCHAEGVAKELMEFYNKAKGIKRLAQDSKVGVRMGFPF</sequence>
<dbReference type="Gene3D" id="1.25.70.10">
    <property type="entry name" value="Transcription termination factor 3, mitochondrial"/>
    <property type="match status" value="1"/>
</dbReference>
<dbReference type="Pfam" id="PF02536">
    <property type="entry name" value="mTERF"/>
    <property type="match status" value="1"/>
</dbReference>
<keyword evidence="2" id="KW-0805">Transcription regulation</keyword>
<proteinExistence type="inferred from homology"/>
<keyword evidence="3" id="KW-0809">Transit peptide</keyword>
<evidence type="ECO:0000313" key="5">
    <source>
        <dbReference type="EMBL" id="RWR95118.1"/>
    </source>
</evidence>
<comment type="similarity">
    <text evidence="1">Belongs to the mTERF family.</text>
</comment>
<dbReference type="STRING" id="337451.A0A443PWI0"/>
<feature type="signal peptide" evidence="4">
    <location>
        <begin position="1"/>
        <end position="21"/>
    </location>
</feature>
<organism evidence="5 6">
    <name type="scientific">Cinnamomum micranthum f. kanehirae</name>
    <dbReference type="NCBI Taxonomy" id="337451"/>
    <lineage>
        <taxon>Eukaryota</taxon>
        <taxon>Viridiplantae</taxon>
        <taxon>Streptophyta</taxon>
        <taxon>Embryophyta</taxon>
        <taxon>Tracheophyta</taxon>
        <taxon>Spermatophyta</taxon>
        <taxon>Magnoliopsida</taxon>
        <taxon>Magnoliidae</taxon>
        <taxon>Laurales</taxon>
        <taxon>Lauraceae</taxon>
        <taxon>Cinnamomum</taxon>
    </lineage>
</organism>
<evidence type="ECO:0000256" key="1">
    <source>
        <dbReference type="ARBA" id="ARBA00007692"/>
    </source>
</evidence>
<evidence type="ECO:0000256" key="2">
    <source>
        <dbReference type="ARBA" id="ARBA00022472"/>
    </source>
</evidence>
<evidence type="ECO:0000313" key="6">
    <source>
        <dbReference type="Proteomes" id="UP000283530"/>
    </source>
</evidence>
<dbReference type="FunFam" id="1.25.70.10:FF:000026">
    <property type="entry name" value="Mitochondrial transcription termination factor family protein"/>
    <property type="match status" value="1"/>
</dbReference>
<feature type="chain" id="PRO_5019099794" evidence="4">
    <location>
        <begin position="22"/>
        <end position="365"/>
    </location>
</feature>
<dbReference type="GO" id="GO:0006353">
    <property type="term" value="P:DNA-templated transcription termination"/>
    <property type="evidence" value="ECO:0007669"/>
    <property type="project" value="UniProtKB-KW"/>
</dbReference>
<gene>
    <name evidence="5" type="ORF">CKAN_02444600</name>
</gene>
<dbReference type="Proteomes" id="UP000283530">
    <property type="component" value="Unassembled WGS sequence"/>
</dbReference>
<dbReference type="AlphaFoldDB" id="A0A443PWI0"/>
<comment type="caution">
    <text evidence="5">The sequence shown here is derived from an EMBL/GenBank/DDBJ whole genome shotgun (WGS) entry which is preliminary data.</text>
</comment>
<dbReference type="EMBL" id="QPKB01000011">
    <property type="protein sequence ID" value="RWR95118.1"/>
    <property type="molecule type" value="Genomic_DNA"/>
</dbReference>
<keyword evidence="4" id="KW-0732">Signal</keyword>
<evidence type="ECO:0000256" key="3">
    <source>
        <dbReference type="ARBA" id="ARBA00022946"/>
    </source>
</evidence>
<name>A0A443PWI0_9MAGN</name>
<accession>A0A443PWI0</accession>
<dbReference type="GO" id="GO:0003676">
    <property type="term" value="F:nucleic acid binding"/>
    <property type="evidence" value="ECO:0007669"/>
    <property type="project" value="InterPro"/>
</dbReference>
<reference evidence="5 6" key="1">
    <citation type="journal article" date="2019" name="Nat. Plants">
        <title>Stout camphor tree genome fills gaps in understanding of flowering plant genome evolution.</title>
        <authorList>
            <person name="Chaw S.M."/>
            <person name="Liu Y.C."/>
            <person name="Wu Y.W."/>
            <person name="Wang H.Y."/>
            <person name="Lin C.I."/>
            <person name="Wu C.S."/>
            <person name="Ke H.M."/>
            <person name="Chang L.Y."/>
            <person name="Hsu C.Y."/>
            <person name="Yang H.T."/>
            <person name="Sudianto E."/>
            <person name="Hsu M.H."/>
            <person name="Wu K.P."/>
            <person name="Wang L.N."/>
            <person name="Leebens-Mack J.H."/>
            <person name="Tsai I.J."/>
        </authorList>
    </citation>
    <scope>NUCLEOTIDE SEQUENCE [LARGE SCALE GENOMIC DNA]</scope>
    <source>
        <strain evidence="6">cv. Chaw 1501</strain>
        <tissue evidence="5">Young leaves</tissue>
    </source>
</reference>
<keyword evidence="2" id="KW-0804">Transcription</keyword>
<keyword evidence="6" id="KW-1185">Reference proteome</keyword>
<dbReference type="PANTHER" id="PTHR13068">
    <property type="entry name" value="CGI-12 PROTEIN-RELATED"/>
    <property type="match status" value="1"/>
</dbReference>
<dbReference type="OrthoDB" id="637682at2759"/>
<dbReference type="SMART" id="SM00733">
    <property type="entry name" value="Mterf"/>
    <property type="match status" value="6"/>
</dbReference>